<dbReference type="Proteomes" id="UP000637359">
    <property type="component" value="Unassembled WGS sequence"/>
</dbReference>
<dbReference type="Gene3D" id="3.30.420.40">
    <property type="match status" value="2"/>
</dbReference>
<feature type="domain" description="SHS2" evidence="1">
    <location>
        <begin position="6"/>
        <end position="203"/>
    </location>
</feature>
<dbReference type="GO" id="GO:0051301">
    <property type="term" value="P:cell division"/>
    <property type="evidence" value="ECO:0007669"/>
    <property type="project" value="UniProtKB-KW"/>
</dbReference>
<evidence type="ECO:0000313" key="3">
    <source>
        <dbReference type="Proteomes" id="UP000637359"/>
    </source>
</evidence>
<keyword evidence="2" id="KW-0132">Cell division</keyword>
<dbReference type="CDD" id="cd24004">
    <property type="entry name" value="ASKHA_NBD_PilM-like"/>
    <property type="match status" value="1"/>
</dbReference>
<accession>A0A923L916</accession>
<organism evidence="2 3">
    <name type="scientific">Ornithinibacillus hominis</name>
    <dbReference type="NCBI Taxonomy" id="2763055"/>
    <lineage>
        <taxon>Bacteria</taxon>
        <taxon>Bacillati</taxon>
        <taxon>Bacillota</taxon>
        <taxon>Bacilli</taxon>
        <taxon>Bacillales</taxon>
        <taxon>Bacillaceae</taxon>
        <taxon>Ornithinibacillus</taxon>
    </lineage>
</organism>
<dbReference type="InterPro" id="IPR003494">
    <property type="entry name" value="SHS2_FtsA"/>
</dbReference>
<proteinExistence type="predicted"/>
<dbReference type="PANTHER" id="PTHR32432:SF3">
    <property type="entry name" value="ETHANOLAMINE UTILIZATION PROTEIN EUTJ"/>
    <property type="match status" value="1"/>
</dbReference>
<dbReference type="SUPFAM" id="SSF53067">
    <property type="entry name" value="Actin-like ATPase domain"/>
    <property type="match status" value="2"/>
</dbReference>
<gene>
    <name evidence="2" type="ORF">H8S33_17775</name>
</gene>
<sequence length="710" mass="78837">MKEDYIFALDIGTRSVTGVILEKNDSTYTLIDYCMKEHKVRSMLDGQIHHVEEVANVINEVKVMLEASHGPLRKVCVAAAGRSLKTITSSAILELNQQPITEHETIKHLELSAVHAAQQKISSDETGHDFSNYYCVGYSVLHYKIDEERIGSLIDQIGNHASVEIIATFLPRVVVESLLSALNRVNLEMDALTLEPIAAIQVLIPESMRRLNVALVDIGAGTSDIAITNTGTVVAYGMVPIAGDEITEAVSDTYLLDFPLAEVTKRQIVTEGSATVADILGFETTITYENLVAEIDNSIDRLASAIAKEILQLNGAQPKAVMLVGGGSQTPDLTTRLANKLQLPANRVAIRDIDAIQVLNKTDNLPKGPDFVTPIGIAIAAKQNPIHYISLKVNEQTIRMFELKQLTIGDCLVQAGIEINKLYGKPGMASIISLNGKQITLPGEFGGAPTILLNNELATVDSFVQNGDTIDITKGADGNQPIVKLQELVGDLPPVKIKYNETTFELKSTYYVNNSLQTKDYIIQDRDIIEIRTPRTIKDFFTMVSTEKLPEEKEFILYVNKQRINLGVAENQILINEKPATLHNKLKENDHLTVLPKTIPTVNTLLQAIKKEYYFEITVLFNQQTVTLTQPQLIIKRGKQRLDLDDELYPNDQIFIEEKNIEPFIFQDVFRFVDIDLSNANGNFVLTKNDQPTTFYEQIIAGDRLAIVWG</sequence>
<dbReference type="InterPro" id="IPR050696">
    <property type="entry name" value="FtsA/MreB"/>
</dbReference>
<protein>
    <submittedName>
        <fullName evidence="2">Cell division protein FtsA</fullName>
    </submittedName>
</protein>
<keyword evidence="2" id="KW-0131">Cell cycle</keyword>
<name>A0A923L916_9BACI</name>
<evidence type="ECO:0000313" key="2">
    <source>
        <dbReference type="EMBL" id="MBC5638624.1"/>
    </source>
</evidence>
<dbReference type="AlphaFoldDB" id="A0A923L916"/>
<reference evidence="2" key="1">
    <citation type="submission" date="2020-08" db="EMBL/GenBank/DDBJ databases">
        <title>Genome public.</title>
        <authorList>
            <person name="Liu C."/>
            <person name="Sun Q."/>
        </authorList>
    </citation>
    <scope>NUCLEOTIDE SEQUENCE</scope>
    <source>
        <strain evidence="2">BX22</strain>
    </source>
</reference>
<dbReference type="RefSeq" id="WP_186871324.1">
    <property type="nucleotide sequence ID" value="NZ_JACOOL010000018.1"/>
</dbReference>
<dbReference type="EMBL" id="JACOOL010000018">
    <property type="protein sequence ID" value="MBC5638624.1"/>
    <property type="molecule type" value="Genomic_DNA"/>
</dbReference>
<comment type="caution">
    <text evidence="2">The sequence shown here is derived from an EMBL/GenBank/DDBJ whole genome shotgun (WGS) entry which is preliminary data.</text>
</comment>
<keyword evidence="3" id="KW-1185">Reference proteome</keyword>
<evidence type="ECO:0000259" key="1">
    <source>
        <dbReference type="SMART" id="SM00842"/>
    </source>
</evidence>
<dbReference type="PANTHER" id="PTHR32432">
    <property type="entry name" value="CELL DIVISION PROTEIN FTSA-RELATED"/>
    <property type="match status" value="1"/>
</dbReference>
<dbReference type="InterPro" id="IPR043129">
    <property type="entry name" value="ATPase_NBD"/>
</dbReference>
<dbReference type="Pfam" id="PF14450">
    <property type="entry name" value="FtsA"/>
    <property type="match status" value="1"/>
</dbReference>
<dbReference type="SMART" id="SM00842">
    <property type="entry name" value="FtsA"/>
    <property type="match status" value="1"/>
</dbReference>